<dbReference type="InterPro" id="IPR004477">
    <property type="entry name" value="ComEC_N"/>
</dbReference>
<dbReference type="PANTHER" id="PTHR30619:SF1">
    <property type="entry name" value="RECOMBINATION PROTEIN 2"/>
    <property type="match status" value="1"/>
</dbReference>
<keyword evidence="9" id="KW-1185">Reference proteome</keyword>
<gene>
    <name evidence="8" type="ORF">P0082_01285</name>
</gene>
<organism evidence="8 9">
    <name type="scientific">Candidatus Haliotispira prima</name>
    <dbReference type="NCBI Taxonomy" id="3034016"/>
    <lineage>
        <taxon>Bacteria</taxon>
        <taxon>Pseudomonadati</taxon>
        <taxon>Spirochaetota</taxon>
        <taxon>Spirochaetia</taxon>
        <taxon>Spirochaetales</taxon>
        <taxon>Spirochaetaceae</taxon>
        <taxon>Candidatus Haliotispira</taxon>
    </lineage>
</organism>
<feature type="transmembrane region" description="Helical" evidence="6">
    <location>
        <begin position="401"/>
        <end position="421"/>
    </location>
</feature>
<feature type="transmembrane region" description="Helical" evidence="6">
    <location>
        <begin position="556"/>
        <end position="576"/>
    </location>
</feature>
<evidence type="ECO:0000256" key="3">
    <source>
        <dbReference type="ARBA" id="ARBA00022692"/>
    </source>
</evidence>
<feature type="transmembrane region" description="Helical" evidence="6">
    <location>
        <begin position="80"/>
        <end position="101"/>
    </location>
</feature>
<name>A0ABY8MI53_9SPIO</name>
<evidence type="ECO:0000256" key="6">
    <source>
        <dbReference type="SAM" id="Phobius"/>
    </source>
</evidence>
<keyword evidence="4 6" id="KW-1133">Transmembrane helix</keyword>
<dbReference type="NCBIfam" id="TIGR00360">
    <property type="entry name" value="ComEC_N-term"/>
    <property type="match status" value="1"/>
</dbReference>
<dbReference type="EMBL" id="CP123443">
    <property type="protein sequence ID" value="WGK69521.1"/>
    <property type="molecule type" value="Genomic_DNA"/>
</dbReference>
<sequence>MAKILLLFCMEGNLCHLPRAKTALACYVCFYLTAYYLEPLLQPYLFLMLWVFGAGLLFLLCSVVLLAMKFRLIREQSIRFGSYAACIVLAIFAGLSLRHFAEQQLSHNSFGMNPAQVRIYFGRVDRDAFPAARDDSFLFTLKLLATSDGRYLLTSAKGRVLVRAGRPNPMPGLGQLVAVEASIKDVEVSETGKGQKKNRSRRDIPFSRAAPETIELFRTEEPEQAKHLPDLESPVNLVTSNPVTSDPVTSNPFTSKAIARTGGITGGMDRDPLIPLTNKTGKADKAGGITQQYLIQLIPPWQMFWQKLWHQRSAMRQTLFGSLRSLFPAAGRDLFLALLFGQSDELPERVKEHFRLSGSIHLLALSGFHVGILAAIVSFLLRRALGLRPSLLCGSAILSLYLWLVGPLPSLIRAVLMFLLFNGCKFFLRNGDGFSILALSALLQTGFFPAAALSLSFQLSYAALLGLILFAGRCNTLALLAHYRLCCLCRSRSIWALVFWPFAHLSGKRRHTRNLGFNFSFSFGFNFRFRCGQSLRLCGSVLLKLCSGLLKFLSRFLLQGMAVTVAVLLCSAPILIANFGRIYWVGLPASLVETPLITLYMWISLLLWPLAGLLQSYGQETLLAMMQEGYRYLYRFTLAPMEFFAQAQPWSFYRDETLLVSQLLLYLLLSGAILVLLYRYELRRLLKYLEPAGLRFRALRKNPFPRYRL</sequence>
<dbReference type="PANTHER" id="PTHR30619">
    <property type="entry name" value="DNA INTERNALIZATION/COMPETENCE PROTEIN COMEC/REC2"/>
    <property type="match status" value="1"/>
</dbReference>
<evidence type="ECO:0000256" key="2">
    <source>
        <dbReference type="ARBA" id="ARBA00022475"/>
    </source>
</evidence>
<evidence type="ECO:0000313" key="8">
    <source>
        <dbReference type="EMBL" id="WGK69521.1"/>
    </source>
</evidence>
<protein>
    <submittedName>
        <fullName evidence="8">ComEC/Rec2 family competence protein</fullName>
    </submittedName>
</protein>
<feature type="transmembrane region" description="Helical" evidence="6">
    <location>
        <begin position="362"/>
        <end position="381"/>
    </location>
</feature>
<evidence type="ECO:0000256" key="4">
    <source>
        <dbReference type="ARBA" id="ARBA00022989"/>
    </source>
</evidence>
<dbReference type="InterPro" id="IPR052159">
    <property type="entry name" value="Competence_DNA_uptake"/>
</dbReference>
<dbReference type="Proteomes" id="UP001228690">
    <property type="component" value="Chromosome"/>
</dbReference>
<comment type="subcellular location">
    <subcellularLocation>
        <location evidence="1">Cell membrane</location>
        <topology evidence="1">Multi-pass membrane protein</topology>
    </subcellularLocation>
</comment>
<keyword evidence="5 6" id="KW-0472">Membrane</keyword>
<feature type="transmembrane region" description="Helical" evidence="6">
    <location>
        <begin position="461"/>
        <end position="483"/>
    </location>
</feature>
<feature type="transmembrane region" description="Helical" evidence="6">
    <location>
        <begin position="659"/>
        <end position="678"/>
    </location>
</feature>
<keyword evidence="2" id="KW-1003">Cell membrane</keyword>
<proteinExistence type="predicted"/>
<reference evidence="8 9" key="1">
    <citation type="submission" date="2023-04" db="EMBL/GenBank/DDBJ databases">
        <title>Spirochaete genome identified in red abalone sample constitutes a novel genus.</title>
        <authorList>
            <person name="Sharma S.P."/>
            <person name="Purcell C.M."/>
            <person name="Hyde J.R."/>
            <person name="Severin A.J."/>
        </authorList>
    </citation>
    <scope>NUCLEOTIDE SEQUENCE [LARGE SCALE GENOMIC DNA]</scope>
    <source>
        <strain evidence="8 9">SP-2023</strain>
    </source>
</reference>
<dbReference type="Pfam" id="PF03772">
    <property type="entry name" value="Competence"/>
    <property type="match status" value="1"/>
</dbReference>
<evidence type="ECO:0000313" key="9">
    <source>
        <dbReference type="Proteomes" id="UP001228690"/>
    </source>
</evidence>
<keyword evidence="3 6" id="KW-0812">Transmembrane</keyword>
<feature type="transmembrane region" description="Helical" evidence="6">
    <location>
        <begin position="582"/>
        <end position="611"/>
    </location>
</feature>
<evidence type="ECO:0000259" key="7">
    <source>
        <dbReference type="Pfam" id="PF03772"/>
    </source>
</evidence>
<dbReference type="RefSeq" id="WP_326927705.1">
    <property type="nucleotide sequence ID" value="NZ_CP123443.1"/>
</dbReference>
<feature type="transmembrane region" description="Helical" evidence="6">
    <location>
        <begin position="433"/>
        <end position="455"/>
    </location>
</feature>
<accession>A0ABY8MI53</accession>
<evidence type="ECO:0000256" key="5">
    <source>
        <dbReference type="ARBA" id="ARBA00023136"/>
    </source>
</evidence>
<feature type="domain" description="ComEC/Rec2-related protein" evidence="7">
    <location>
        <begin position="338"/>
        <end position="477"/>
    </location>
</feature>
<feature type="transmembrane region" description="Helical" evidence="6">
    <location>
        <begin position="43"/>
        <end position="68"/>
    </location>
</feature>
<evidence type="ECO:0000256" key="1">
    <source>
        <dbReference type="ARBA" id="ARBA00004651"/>
    </source>
</evidence>